<organism evidence="9 15">
    <name type="scientific">Cucurbita moschata</name>
    <name type="common">Winter crookneck squash</name>
    <name type="synonym">Cucurbita pepo var. moschata</name>
    <dbReference type="NCBI Taxonomy" id="3662"/>
    <lineage>
        <taxon>Eukaryota</taxon>
        <taxon>Viridiplantae</taxon>
        <taxon>Streptophyta</taxon>
        <taxon>Embryophyta</taxon>
        <taxon>Tracheophyta</taxon>
        <taxon>Spermatophyta</taxon>
        <taxon>Magnoliopsida</taxon>
        <taxon>eudicotyledons</taxon>
        <taxon>Gunneridae</taxon>
        <taxon>Pentapetalae</taxon>
        <taxon>rosids</taxon>
        <taxon>fabids</taxon>
        <taxon>Cucurbitales</taxon>
        <taxon>Cucurbitaceae</taxon>
        <taxon>Cucurbiteae</taxon>
        <taxon>Cucurbita</taxon>
    </lineage>
</organism>
<dbReference type="InterPro" id="IPR036236">
    <property type="entry name" value="Znf_C2H2_sf"/>
</dbReference>
<dbReference type="PANTHER" id="PTHR47287">
    <property type="entry name" value="C2H2 AND C2HC ZINC FINGERS SUPERFAMILY PROTEIN"/>
    <property type="match status" value="1"/>
</dbReference>
<dbReference type="PANTHER" id="PTHR47287:SF18">
    <property type="entry name" value="TRANSCRIPTION FACTOR C2H2 FAMILY"/>
    <property type="match status" value="1"/>
</dbReference>
<evidence type="ECO:0000256" key="1">
    <source>
        <dbReference type="ARBA" id="ARBA00004123"/>
    </source>
</evidence>
<evidence type="ECO:0000313" key="16">
    <source>
        <dbReference type="RefSeq" id="XP_022942083.1"/>
    </source>
</evidence>
<dbReference type="Gene3D" id="3.30.160.60">
    <property type="entry name" value="Classic Zinc Finger"/>
    <property type="match status" value="1"/>
</dbReference>
<dbReference type="RefSeq" id="XP_022942083.1">
    <property type="nucleotide sequence ID" value="XM_023086315.1"/>
</dbReference>
<feature type="region of interest" description="Disordered" evidence="7">
    <location>
        <begin position="207"/>
        <end position="245"/>
    </location>
</feature>
<dbReference type="RefSeq" id="XP_022942082.1">
    <property type="nucleotide sequence ID" value="XM_023086314.1"/>
</dbReference>
<dbReference type="AlphaFoldDB" id="A0A6J1FP92"/>
<dbReference type="GeneID" id="111447263"/>
<keyword evidence="4" id="KW-0862">Zinc</keyword>
<dbReference type="KEGG" id="cmos:111447263"/>
<dbReference type="RefSeq" id="XP_022942081.1">
    <property type="nucleotide sequence ID" value="XM_023086313.1"/>
</dbReference>
<evidence type="ECO:0000313" key="14">
    <source>
        <dbReference type="RefSeq" id="XP_022942081.1"/>
    </source>
</evidence>
<gene>
    <name evidence="10 11 12 13 14 15 16 17" type="primary">LOC111447263</name>
</gene>
<feature type="region of interest" description="Disordered" evidence="7">
    <location>
        <begin position="1"/>
        <end position="45"/>
    </location>
</feature>
<sequence>MQSPKLNLEREEDSEVSTQAASDMAVPEATSNPSKDSSSTSCLTNSIKGNTNQGLVSVDLTLHFNPNDVDANGSGETSSEAVGHVSGPTNPRMFSCNYCRRKFFSSQALGGHQNAHKRERTMAKRAMRMGMFSNRYTSLASLPLHGSAYRSLGIEAHAAVHHKILPAQRPFIARNGVTFDEGYIGMPFFMEDEDVAPFWPGSFRRVNERSTGSMPGEVSQVPSPKSGTSMAPPRMSCSPDLTLRL</sequence>
<evidence type="ECO:0000256" key="4">
    <source>
        <dbReference type="ARBA" id="ARBA00022833"/>
    </source>
</evidence>
<dbReference type="InterPro" id="IPR044246">
    <property type="entry name" value="ZFP3-like"/>
</dbReference>
<dbReference type="RefSeq" id="XP_022942080.1">
    <property type="nucleotide sequence ID" value="XM_023086312.1"/>
</dbReference>
<feature type="compositionally biased region" description="Polar residues" evidence="7">
    <location>
        <begin position="220"/>
        <end position="229"/>
    </location>
</feature>
<dbReference type="InterPro" id="IPR013087">
    <property type="entry name" value="Znf_C2H2_type"/>
</dbReference>
<keyword evidence="2" id="KW-0479">Metal-binding</keyword>
<evidence type="ECO:0000256" key="3">
    <source>
        <dbReference type="ARBA" id="ARBA00022771"/>
    </source>
</evidence>
<evidence type="ECO:0000313" key="10">
    <source>
        <dbReference type="RefSeq" id="XP_022942077.1"/>
    </source>
</evidence>
<evidence type="ECO:0000313" key="13">
    <source>
        <dbReference type="RefSeq" id="XP_022942080.1"/>
    </source>
</evidence>
<evidence type="ECO:0000256" key="2">
    <source>
        <dbReference type="ARBA" id="ARBA00022723"/>
    </source>
</evidence>
<evidence type="ECO:0000313" key="12">
    <source>
        <dbReference type="RefSeq" id="XP_022942079.1"/>
    </source>
</evidence>
<dbReference type="RefSeq" id="XP_022942078.1">
    <property type="nucleotide sequence ID" value="XM_023086310.1"/>
</dbReference>
<dbReference type="PROSITE" id="PS50157">
    <property type="entry name" value="ZINC_FINGER_C2H2_2"/>
    <property type="match status" value="1"/>
</dbReference>
<keyword evidence="9" id="KW-1185">Reference proteome</keyword>
<evidence type="ECO:0000313" key="17">
    <source>
        <dbReference type="RefSeq" id="XP_022942084.1"/>
    </source>
</evidence>
<accession>A0A6J1FP92</accession>
<dbReference type="FunFam" id="3.30.160.60:FF:001366">
    <property type="entry name" value="Zinc finger protein 2"/>
    <property type="match status" value="1"/>
</dbReference>
<evidence type="ECO:0000313" key="9">
    <source>
        <dbReference type="Proteomes" id="UP000504609"/>
    </source>
</evidence>
<dbReference type="RefSeq" id="XP_022942084.1">
    <property type="nucleotide sequence ID" value="XM_023086316.1"/>
</dbReference>
<dbReference type="PROSITE" id="PS00028">
    <property type="entry name" value="ZINC_FINGER_C2H2_1"/>
    <property type="match status" value="1"/>
</dbReference>
<evidence type="ECO:0000259" key="8">
    <source>
        <dbReference type="PROSITE" id="PS50157"/>
    </source>
</evidence>
<dbReference type="SUPFAM" id="SSF57667">
    <property type="entry name" value="beta-beta-alpha zinc fingers"/>
    <property type="match status" value="1"/>
</dbReference>
<evidence type="ECO:0000313" key="15">
    <source>
        <dbReference type="RefSeq" id="XP_022942082.1"/>
    </source>
</evidence>
<evidence type="ECO:0000256" key="6">
    <source>
        <dbReference type="PROSITE-ProRule" id="PRU00042"/>
    </source>
</evidence>
<feature type="domain" description="C2H2-type" evidence="8">
    <location>
        <begin position="94"/>
        <end position="121"/>
    </location>
</feature>
<name>A0A6J1FP92_CUCMO</name>
<keyword evidence="5" id="KW-0539">Nucleus</keyword>
<dbReference type="GO" id="GO:0005634">
    <property type="term" value="C:nucleus"/>
    <property type="evidence" value="ECO:0007669"/>
    <property type="project" value="UniProtKB-SubCell"/>
</dbReference>
<comment type="subcellular location">
    <subcellularLocation>
        <location evidence="1">Nucleus</location>
    </subcellularLocation>
</comment>
<dbReference type="Proteomes" id="UP000504609">
    <property type="component" value="Unplaced"/>
</dbReference>
<feature type="compositionally biased region" description="Low complexity" evidence="7">
    <location>
        <begin position="31"/>
        <end position="41"/>
    </location>
</feature>
<keyword evidence="3 6" id="KW-0863">Zinc-finger</keyword>
<dbReference type="GO" id="GO:0008270">
    <property type="term" value="F:zinc ion binding"/>
    <property type="evidence" value="ECO:0007669"/>
    <property type="project" value="UniProtKB-KW"/>
</dbReference>
<dbReference type="RefSeq" id="XP_022942077.1">
    <property type="nucleotide sequence ID" value="XM_023086309.1"/>
</dbReference>
<protein>
    <submittedName>
        <fullName evidence="10 11">Zinc finger protein 7-like</fullName>
    </submittedName>
</protein>
<dbReference type="GO" id="GO:0009788">
    <property type="term" value="P:negative regulation of abscisic acid-activated signaling pathway"/>
    <property type="evidence" value="ECO:0007669"/>
    <property type="project" value="InterPro"/>
</dbReference>
<dbReference type="RefSeq" id="XP_022942079.1">
    <property type="nucleotide sequence ID" value="XM_023086311.1"/>
</dbReference>
<evidence type="ECO:0000256" key="5">
    <source>
        <dbReference type="ARBA" id="ARBA00023242"/>
    </source>
</evidence>
<proteinExistence type="predicted"/>
<evidence type="ECO:0000313" key="11">
    <source>
        <dbReference type="RefSeq" id="XP_022942078.1"/>
    </source>
</evidence>
<evidence type="ECO:0000256" key="7">
    <source>
        <dbReference type="SAM" id="MobiDB-lite"/>
    </source>
</evidence>
<reference evidence="10 11" key="1">
    <citation type="submission" date="2025-04" db="UniProtKB">
        <authorList>
            <consortium name="RefSeq"/>
        </authorList>
    </citation>
    <scope>IDENTIFICATION</scope>
    <source>
        <tissue evidence="10 11">Young leaves</tissue>
    </source>
</reference>